<name>A0ACB8FFG4_9SAUR</name>
<evidence type="ECO:0000313" key="2">
    <source>
        <dbReference type="Proteomes" id="UP000827872"/>
    </source>
</evidence>
<gene>
    <name evidence="1" type="ORF">K3G42_006730</name>
</gene>
<evidence type="ECO:0000313" key="1">
    <source>
        <dbReference type="EMBL" id="KAH8004268.1"/>
    </source>
</evidence>
<proteinExistence type="predicted"/>
<organism evidence="1 2">
    <name type="scientific">Sphaerodactylus townsendi</name>
    <dbReference type="NCBI Taxonomy" id="933632"/>
    <lineage>
        <taxon>Eukaryota</taxon>
        <taxon>Metazoa</taxon>
        <taxon>Chordata</taxon>
        <taxon>Craniata</taxon>
        <taxon>Vertebrata</taxon>
        <taxon>Euteleostomi</taxon>
        <taxon>Lepidosauria</taxon>
        <taxon>Squamata</taxon>
        <taxon>Bifurcata</taxon>
        <taxon>Gekkota</taxon>
        <taxon>Sphaerodactylidae</taxon>
        <taxon>Sphaerodactylus</taxon>
    </lineage>
</organism>
<dbReference type="Proteomes" id="UP000827872">
    <property type="component" value="Linkage Group LG04"/>
</dbReference>
<protein>
    <submittedName>
        <fullName evidence="1">Uncharacterized protein</fullName>
    </submittedName>
</protein>
<sequence length="116" mass="13038">MMLLFCLSLQAVVRAMDTITDYVKKEYGHNVTKFTIAGLGLAVVRAMDTITDHMKKEYGHDVTKFTLTGVGLGGWISWLTAAVDKRNYEAVLTCGHGFPEFHRVLQTPYQSVLRLE</sequence>
<accession>A0ACB8FFG4</accession>
<dbReference type="EMBL" id="CM037617">
    <property type="protein sequence ID" value="KAH8004268.1"/>
    <property type="molecule type" value="Genomic_DNA"/>
</dbReference>
<reference evidence="1" key="1">
    <citation type="submission" date="2021-08" db="EMBL/GenBank/DDBJ databases">
        <title>The first chromosome-level gecko genome reveals the dynamic sex chromosomes of Neotropical dwarf geckos (Sphaerodactylidae: Sphaerodactylus).</title>
        <authorList>
            <person name="Pinto B.J."/>
            <person name="Keating S.E."/>
            <person name="Gamble T."/>
        </authorList>
    </citation>
    <scope>NUCLEOTIDE SEQUENCE</scope>
    <source>
        <strain evidence="1">TG3544</strain>
    </source>
</reference>
<comment type="caution">
    <text evidence="1">The sequence shown here is derived from an EMBL/GenBank/DDBJ whole genome shotgun (WGS) entry which is preliminary data.</text>
</comment>
<keyword evidence="2" id="KW-1185">Reference proteome</keyword>